<feature type="non-terminal residue" evidence="1">
    <location>
        <position position="1"/>
    </location>
</feature>
<sequence length="56" mass="6662">KDEASKIGRTLIWDKNEFMEDSLYNYKENKDLLDEKSIESTGERKRDGPRIIHGYE</sequence>
<dbReference type="EMBL" id="CAJVPT010032079">
    <property type="protein sequence ID" value="CAG8700222.1"/>
    <property type="molecule type" value="Genomic_DNA"/>
</dbReference>
<comment type="caution">
    <text evidence="1">The sequence shown here is derived from an EMBL/GenBank/DDBJ whole genome shotgun (WGS) entry which is preliminary data.</text>
</comment>
<dbReference type="Proteomes" id="UP000789525">
    <property type="component" value="Unassembled WGS sequence"/>
</dbReference>
<accession>A0ACA9PB57</accession>
<name>A0ACA9PB57_9GLOM</name>
<protein>
    <submittedName>
        <fullName evidence="1">17279_t:CDS:1</fullName>
    </submittedName>
</protein>
<proteinExistence type="predicted"/>
<keyword evidence="2" id="KW-1185">Reference proteome</keyword>
<organism evidence="1 2">
    <name type="scientific">Acaulospora colombiana</name>
    <dbReference type="NCBI Taxonomy" id="27376"/>
    <lineage>
        <taxon>Eukaryota</taxon>
        <taxon>Fungi</taxon>
        <taxon>Fungi incertae sedis</taxon>
        <taxon>Mucoromycota</taxon>
        <taxon>Glomeromycotina</taxon>
        <taxon>Glomeromycetes</taxon>
        <taxon>Diversisporales</taxon>
        <taxon>Acaulosporaceae</taxon>
        <taxon>Acaulospora</taxon>
    </lineage>
</organism>
<gene>
    <name evidence="1" type="ORF">ACOLOM_LOCUS10213</name>
</gene>
<evidence type="ECO:0000313" key="2">
    <source>
        <dbReference type="Proteomes" id="UP000789525"/>
    </source>
</evidence>
<reference evidence="1" key="1">
    <citation type="submission" date="2021-06" db="EMBL/GenBank/DDBJ databases">
        <authorList>
            <person name="Kallberg Y."/>
            <person name="Tangrot J."/>
            <person name="Rosling A."/>
        </authorList>
    </citation>
    <scope>NUCLEOTIDE SEQUENCE</scope>
    <source>
        <strain evidence="1">CL356</strain>
    </source>
</reference>
<evidence type="ECO:0000313" key="1">
    <source>
        <dbReference type="EMBL" id="CAG8700222.1"/>
    </source>
</evidence>